<sequence>MIGTVLKGRYKLVKNLKRGAFGRIYLAEIYEAAGEEPVVQQPAVKQLCIVRHFQPNLAEPSILKEARWRFETEVQRLEALENCPDVAHICDAFEDEEQFYTVEDYIEGHDLGEEIGEGRRWNDRQAINLLYDVLKILEYVHGYDIVHRNIKPSNLIRRRQDGGIAAIDFGSLKEIETLAIAAQGQVTTAAIGTPGYMSIEQLGGKPTASSDLYALGMTAIQALTGMSPRQLQRHPQTGLLMWRPLVEVDARLADILDRMVHTDLNERYQRAKDVLEDLKNLHRIGEVVDNRYQILRELGEGQLDRTWLAKDLQRTGQSYCILKQLKIDNHEAFPLWEARNLFDTEAQILHGLGTHDRIPQLLADFEANGQLYLVREYVEGESLQDKLMAGERFDEGQTIAFLKDILETLKFVHEQNTIHQDLKPSSAIVRGSDGKIALTDFGSVKQISTLTIEGGQLKSVGVVGTPGYMPKEQQVGNPRPNSDIYAVGAIAIHLLTGIHPTHLGRDPETGELSWRQHATVTEGLARILDKMVLSYFRDRYGSASEVLADLAQLDANRSDTPEKAIAPSPTPTDPPRDRQRPRNRSSGTGLAPSPKWMWGVAVAAAVALVAALVSLVVQMQQARSQMQQADGFVDRANELLAAEEPNAANEECYKALAVAADYARSWQCSGDAFYTLGRHELAAIAYKKALDLDPDTARLWGDRAKVLAELERPAEALVAYDRALQLDPTLLSARSGRGRALLALERYEEAIEQFQTVAEQEPNNLEAWERQAEALDALNRPEDARQAYEGALQAYASAIAREPDNPELWAAQGRILGQLDRLDEALDSVDRALELDPNAAPIWQKKGGLLVRLQRFYDARDAFDRALELDPNSAAAWYDLASLLSTGLLRYDSGVAAYNRAIELQPDFAAAWRDRGIAQTLLGRYQAALDSFDRALEIDPQDYKTWARRGVVFNELRRYDEAIESFDRAVELETDDAFVWVSRGIALESLERYEEALDSYERAIAIDPDYQLALDYRRSVRDLLGRY</sequence>
<evidence type="ECO:0000256" key="8">
    <source>
        <dbReference type="ARBA" id="ARBA00048679"/>
    </source>
</evidence>
<evidence type="ECO:0000256" key="2">
    <source>
        <dbReference type="ARBA" id="ARBA00022527"/>
    </source>
</evidence>
<dbReference type="Gene3D" id="1.10.510.10">
    <property type="entry name" value="Transferase(Phosphotransferase) domain 1"/>
    <property type="match status" value="2"/>
</dbReference>
<feature type="repeat" description="TPR" evidence="9">
    <location>
        <begin position="697"/>
        <end position="730"/>
    </location>
</feature>
<proteinExistence type="predicted"/>
<comment type="catalytic activity">
    <reaction evidence="8">
        <text>L-seryl-[protein] + ATP = O-phospho-L-seryl-[protein] + ADP + H(+)</text>
        <dbReference type="Rhea" id="RHEA:17989"/>
        <dbReference type="Rhea" id="RHEA-COMP:9863"/>
        <dbReference type="Rhea" id="RHEA-COMP:11604"/>
        <dbReference type="ChEBI" id="CHEBI:15378"/>
        <dbReference type="ChEBI" id="CHEBI:29999"/>
        <dbReference type="ChEBI" id="CHEBI:30616"/>
        <dbReference type="ChEBI" id="CHEBI:83421"/>
        <dbReference type="ChEBI" id="CHEBI:456216"/>
        <dbReference type="EC" id="2.7.11.1"/>
    </reaction>
</comment>
<comment type="catalytic activity">
    <reaction evidence="7">
        <text>L-threonyl-[protein] + ATP = O-phospho-L-threonyl-[protein] + ADP + H(+)</text>
        <dbReference type="Rhea" id="RHEA:46608"/>
        <dbReference type="Rhea" id="RHEA-COMP:11060"/>
        <dbReference type="Rhea" id="RHEA-COMP:11605"/>
        <dbReference type="ChEBI" id="CHEBI:15378"/>
        <dbReference type="ChEBI" id="CHEBI:30013"/>
        <dbReference type="ChEBI" id="CHEBI:30616"/>
        <dbReference type="ChEBI" id="CHEBI:61977"/>
        <dbReference type="ChEBI" id="CHEBI:456216"/>
        <dbReference type="EC" id="2.7.11.1"/>
    </reaction>
</comment>
<keyword evidence="11" id="KW-1133">Transmembrane helix</keyword>
<gene>
    <name evidence="13" type="ORF">HCG48_09205</name>
</gene>
<evidence type="ECO:0000256" key="9">
    <source>
        <dbReference type="PROSITE-ProRule" id="PRU00339"/>
    </source>
</evidence>
<dbReference type="Pfam" id="PF13371">
    <property type="entry name" value="TPR_9"/>
    <property type="match status" value="1"/>
</dbReference>
<dbReference type="Pfam" id="PF13432">
    <property type="entry name" value="TPR_16"/>
    <property type="match status" value="2"/>
</dbReference>
<dbReference type="PROSITE" id="PS50005">
    <property type="entry name" value="TPR"/>
    <property type="match status" value="8"/>
</dbReference>
<dbReference type="SUPFAM" id="SSF48452">
    <property type="entry name" value="TPR-like"/>
    <property type="match status" value="2"/>
</dbReference>
<keyword evidence="11" id="KW-0812">Transmembrane</keyword>
<keyword evidence="4" id="KW-0547">Nucleotide-binding</keyword>
<reference evidence="13 14" key="1">
    <citation type="submission" date="2020-04" db="EMBL/GenBank/DDBJ databases">
        <authorList>
            <person name="Basu S."/>
            <person name="Maruthanayagam V."/>
            <person name="Chakraborty S."/>
            <person name="Pramanik A."/>
            <person name="Mukherjee J."/>
            <person name="Brink B."/>
        </authorList>
    </citation>
    <scope>NUCLEOTIDE SEQUENCE [LARGE SCALE GENOMIC DNA]</scope>
    <source>
        <strain evidence="13 14">AP17</strain>
    </source>
</reference>
<dbReference type="KEGG" id="oxy:HCG48_09205"/>
<evidence type="ECO:0000256" key="7">
    <source>
        <dbReference type="ARBA" id="ARBA00047899"/>
    </source>
</evidence>
<dbReference type="Pfam" id="PF00069">
    <property type="entry name" value="Pkinase"/>
    <property type="match status" value="2"/>
</dbReference>
<evidence type="ECO:0000256" key="1">
    <source>
        <dbReference type="ARBA" id="ARBA00012513"/>
    </source>
</evidence>
<feature type="region of interest" description="Disordered" evidence="10">
    <location>
        <begin position="557"/>
        <end position="591"/>
    </location>
</feature>
<dbReference type="SMART" id="SM00028">
    <property type="entry name" value="TPR"/>
    <property type="match status" value="11"/>
</dbReference>
<dbReference type="RefSeq" id="WP_168568892.1">
    <property type="nucleotide sequence ID" value="NZ_CP051167.1"/>
</dbReference>
<feature type="repeat" description="TPR" evidence="9">
    <location>
        <begin position="731"/>
        <end position="764"/>
    </location>
</feature>
<feature type="repeat" description="TPR" evidence="9">
    <location>
        <begin position="840"/>
        <end position="873"/>
    </location>
</feature>
<dbReference type="GO" id="GO:0005524">
    <property type="term" value="F:ATP binding"/>
    <property type="evidence" value="ECO:0007669"/>
    <property type="project" value="UniProtKB-KW"/>
</dbReference>
<dbReference type="AlphaFoldDB" id="A0A6H1TX70"/>
<dbReference type="SUPFAM" id="SSF56112">
    <property type="entry name" value="Protein kinase-like (PK-like)"/>
    <property type="match status" value="2"/>
</dbReference>
<protein>
    <recommendedName>
        <fullName evidence="1">non-specific serine/threonine protein kinase</fullName>
        <ecNumber evidence="1">2.7.11.1</ecNumber>
    </recommendedName>
</protein>
<evidence type="ECO:0000313" key="13">
    <source>
        <dbReference type="EMBL" id="QIZ70737.1"/>
    </source>
</evidence>
<evidence type="ECO:0000256" key="10">
    <source>
        <dbReference type="SAM" id="MobiDB-lite"/>
    </source>
</evidence>
<dbReference type="CDD" id="cd14014">
    <property type="entry name" value="STKc_PknB_like"/>
    <property type="match status" value="2"/>
</dbReference>
<keyword evidence="14" id="KW-1185">Reference proteome</keyword>
<feature type="repeat" description="TPR" evidence="9">
    <location>
        <begin position="806"/>
        <end position="839"/>
    </location>
</feature>
<keyword evidence="5" id="KW-0418">Kinase</keyword>
<feature type="domain" description="Protein kinase" evidence="12">
    <location>
        <begin position="292"/>
        <end position="571"/>
    </location>
</feature>
<dbReference type="InterPro" id="IPR011990">
    <property type="entry name" value="TPR-like_helical_dom_sf"/>
</dbReference>
<dbReference type="EC" id="2.7.11.1" evidence="1"/>
<feature type="transmembrane region" description="Helical" evidence="11">
    <location>
        <begin position="596"/>
        <end position="617"/>
    </location>
</feature>
<evidence type="ECO:0000259" key="12">
    <source>
        <dbReference type="PROSITE" id="PS50011"/>
    </source>
</evidence>
<keyword evidence="3" id="KW-0808">Transferase</keyword>
<dbReference type="InterPro" id="IPR000719">
    <property type="entry name" value="Prot_kinase_dom"/>
</dbReference>
<feature type="repeat" description="TPR" evidence="9">
    <location>
        <begin position="663"/>
        <end position="696"/>
    </location>
</feature>
<dbReference type="Pfam" id="PF13428">
    <property type="entry name" value="TPR_14"/>
    <property type="match status" value="1"/>
</dbReference>
<keyword evidence="9" id="KW-0802">TPR repeat</keyword>
<evidence type="ECO:0000256" key="5">
    <source>
        <dbReference type="ARBA" id="ARBA00022777"/>
    </source>
</evidence>
<dbReference type="Gene3D" id="1.25.40.10">
    <property type="entry name" value="Tetratricopeptide repeat domain"/>
    <property type="match status" value="5"/>
</dbReference>
<dbReference type="InterPro" id="IPR011009">
    <property type="entry name" value="Kinase-like_dom_sf"/>
</dbReference>
<feature type="domain" description="Protein kinase" evidence="12">
    <location>
        <begin position="10"/>
        <end position="285"/>
    </location>
</feature>
<evidence type="ECO:0000256" key="3">
    <source>
        <dbReference type="ARBA" id="ARBA00022679"/>
    </source>
</evidence>
<dbReference type="EMBL" id="CP051167">
    <property type="protein sequence ID" value="QIZ70737.1"/>
    <property type="molecule type" value="Genomic_DNA"/>
</dbReference>
<organism evidence="13 14">
    <name type="scientific">Oxynema aestuarii AP17</name>
    <dbReference type="NCBI Taxonomy" id="2064643"/>
    <lineage>
        <taxon>Bacteria</taxon>
        <taxon>Bacillati</taxon>
        <taxon>Cyanobacteriota</taxon>
        <taxon>Cyanophyceae</taxon>
        <taxon>Oscillatoriophycideae</taxon>
        <taxon>Oscillatoriales</taxon>
        <taxon>Oscillatoriaceae</taxon>
        <taxon>Oxynema</taxon>
        <taxon>Oxynema aestuarii</taxon>
    </lineage>
</organism>
<evidence type="ECO:0000256" key="4">
    <source>
        <dbReference type="ARBA" id="ARBA00022741"/>
    </source>
</evidence>
<dbReference type="Pfam" id="PF13181">
    <property type="entry name" value="TPR_8"/>
    <property type="match status" value="2"/>
</dbReference>
<feature type="repeat" description="TPR" evidence="9">
    <location>
        <begin position="943"/>
        <end position="976"/>
    </location>
</feature>
<name>A0A6H1TX70_9CYAN</name>
<feature type="repeat" description="TPR" evidence="9">
    <location>
        <begin position="977"/>
        <end position="1010"/>
    </location>
</feature>
<dbReference type="GO" id="GO:0004674">
    <property type="term" value="F:protein serine/threonine kinase activity"/>
    <property type="evidence" value="ECO:0007669"/>
    <property type="project" value="UniProtKB-KW"/>
</dbReference>
<dbReference type="Pfam" id="PF00515">
    <property type="entry name" value="TPR_1"/>
    <property type="match status" value="1"/>
</dbReference>
<dbReference type="Proteomes" id="UP000500857">
    <property type="component" value="Chromosome"/>
</dbReference>
<dbReference type="PROSITE" id="PS50293">
    <property type="entry name" value="TPR_REGION"/>
    <property type="match status" value="3"/>
</dbReference>
<evidence type="ECO:0000256" key="6">
    <source>
        <dbReference type="ARBA" id="ARBA00022840"/>
    </source>
</evidence>
<dbReference type="Gene3D" id="3.30.200.20">
    <property type="entry name" value="Phosphorylase Kinase, domain 1"/>
    <property type="match status" value="1"/>
</dbReference>
<feature type="repeat" description="TPR" evidence="9">
    <location>
        <begin position="909"/>
        <end position="942"/>
    </location>
</feature>
<evidence type="ECO:0000256" key="11">
    <source>
        <dbReference type="SAM" id="Phobius"/>
    </source>
</evidence>
<dbReference type="InterPro" id="IPR019734">
    <property type="entry name" value="TPR_rpt"/>
</dbReference>
<evidence type="ECO:0000313" key="14">
    <source>
        <dbReference type="Proteomes" id="UP000500857"/>
    </source>
</evidence>
<dbReference type="PANTHER" id="PTHR24363">
    <property type="entry name" value="SERINE/THREONINE PROTEIN KINASE"/>
    <property type="match status" value="1"/>
</dbReference>
<accession>A0A6H1TX70</accession>
<keyword evidence="6" id="KW-0067">ATP-binding</keyword>
<keyword evidence="11" id="KW-0472">Membrane</keyword>
<dbReference type="PROSITE" id="PS50011">
    <property type="entry name" value="PROTEIN_KINASE_DOM"/>
    <property type="match status" value="2"/>
</dbReference>
<keyword evidence="2" id="KW-0723">Serine/threonine-protein kinase</keyword>
<dbReference type="PANTHER" id="PTHR24363:SF0">
    <property type="entry name" value="SERINE_THREONINE KINASE LIKE DOMAIN CONTAINING 1"/>
    <property type="match status" value="1"/>
</dbReference>